<dbReference type="PANTHER" id="PTHR43792">
    <property type="entry name" value="GNAT FAMILY, PUTATIVE (AFU_ORTHOLOGUE AFUA_3G00765)-RELATED-RELATED"/>
    <property type="match status" value="1"/>
</dbReference>
<sequence>MKIFLETDRLILRRFTEADADDLARLDGDPEVMRFLTGGRTTTPEDVRGRVLPRILAYYERFEHFGYWAAVEKPDGRFAGWFHFRPRIPTPREGEVELGYRLLRSAWGKGYATEGSRALIRKGFAELGVERVYGTTMAVNLGSRRVMEKSGLVYVRTFHEDWDEPIPGSEHGEVEYAITKAEWPMND</sequence>
<name>A0A940WPP9_9ACTN</name>
<accession>A0A940WPP9</accession>
<dbReference type="RefSeq" id="WP_210155922.1">
    <property type="nucleotide sequence ID" value="NZ_JAFCNB010000005.1"/>
</dbReference>
<dbReference type="Proteomes" id="UP000674234">
    <property type="component" value="Unassembled WGS sequence"/>
</dbReference>
<comment type="caution">
    <text evidence="2">The sequence shown here is derived from an EMBL/GenBank/DDBJ whole genome shotgun (WGS) entry which is preliminary data.</text>
</comment>
<dbReference type="Pfam" id="PF13302">
    <property type="entry name" value="Acetyltransf_3"/>
    <property type="match status" value="1"/>
</dbReference>
<organism evidence="2 3">
    <name type="scientific">Microbispora oryzae</name>
    <dbReference type="NCBI Taxonomy" id="2806554"/>
    <lineage>
        <taxon>Bacteria</taxon>
        <taxon>Bacillati</taxon>
        <taxon>Actinomycetota</taxon>
        <taxon>Actinomycetes</taxon>
        <taxon>Streptosporangiales</taxon>
        <taxon>Streptosporangiaceae</taxon>
        <taxon>Microbispora</taxon>
    </lineage>
</organism>
<dbReference type="AlphaFoldDB" id="A0A940WPP9"/>
<dbReference type="EMBL" id="JAFCNB010000005">
    <property type="protein sequence ID" value="MBP2704634.1"/>
    <property type="molecule type" value="Genomic_DNA"/>
</dbReference>
<dbReference type="InterPro" id="IPR051531">
    <property type="entry name" value="N-acetyltransferase"/>
</dbReference>
<dbReference type="InterPro" id="IPR016181">
    <property type="entry name" value="Acyl_CoA_acyltransferase"/>
</dbReference>
<proteinExistence type="predicted"/>
<feature type="domain" description="N-acetyltransferase" evidence="1">
    <location>
        <begin position="10"/>
        <end position="181"/>
    </location>
</feature>
<reference evidence="2" key="1">
    <citation type="submission" date="2021-02" db="EMBL/GenBank/DDBJ databases">
        <title>Draft genome sequence of Microbispora sp. RL4-1S isolated from rice leaves in Thailand.</title>
        <authorList>
            <person name="Muangham S."/>
            <person name="Duangmal K."/>
        </authorList>
    </citation>
    <scope>NUCLEOTIDE SEQUENCE</scope>
    <source>
        <strain evidence="2">RL4-1S</strain>
    </source>
</reference>
<keyword evidence="3" id="KW-1185">Reference proteome</keyword>
<dbReference type="PANTHER" id="PTHR43792:SF1">
    <property type="entry name" value="N-ACETYLTRANSFERASE DOMAIN-CONTAINING PROTEIN"/>
    <property type="match status" value="1"/>
</dbReference>
<dbReference type="InterPro" id="IPR000182">
    <property type="entry name" value="GNAT_dom"/>
</dbReference>
<protein>
    <submittedName>
        <fullName evidence="2">GNAT family N-acetyltransferase</fullName>
    </submittedName>
</protein>
<dbReference type="Gene3D" id="3.40.630.30">
    <property type="match status" value="1"/>
</dbReference>
<dbReference type="GO" id="GO:0016747">
    <property type="term" value="F:acyltransferase activity, transferring groups other than amino-acyl groups"/>
    <property type="evidence" value="ECO:0007669"/>
    <property type="project" value="InterPro"/>
</dbReference>
<evidence type="ECO:0000313" key="2">
    <source>
        <dbReference type="EMBL" id="MBP2704634.1"/>
    </source>
</evidence>
<gene>
    <name evidence="2" type="ORF">JOL79_12500</name>
</gene>
<evidence type="ECO:0000313" key="3">
    <source>
        <dbReference type="Proteomes" id="UP000674234"/>
    </source>
</evidence>
<dbReference type="PROSITE" id="PS51186">
    <property type="entry name" value="GNAT"/>
    <property type="match status" value="1"/>
</dbReference>
<dbReference type="SUPFAM" id="SSF55729">
    <property type="entry name" value="Acyl-CoA N-acyltransferases (Nat)"/>
    <property type="match status" value="1"/>
</dbReference>
<evidence type="ECO:0000259" key="1">
    <source>
        <dbReference type="PROSITE" id="PS51186"/>
    </source>
</evidence>